<evidence type="ECO:0000313" key="3">
    <source>
        <dbReference type="Proteomes" id="UP000518681"/>
    </source>
</evidence>
<comment type="caution">
    <text evidence="2">The sequence shown here is derived from an EMBL/GenBank/DDBJ whole genome shotgun (WGS) entry which is preliminary data.</text>
</comment>
<evidence type="ECO:0000256" key="1">
    <source>
        <dbReference type="SAM" id="MobiDB-lite"/>
    </source>
</evidence>
<dbReference type="EMBL" id="JACIIK010000009">
    <property type="protein sequence ID" value="MBB6204489.1"/>
    <property type="molecule type" value="Genomic_DNA"/>
</dbReference>
<gene>
    <name evidence="2" type="ORF">GGD69_005383</name>
</gene>
<protein>
    <submittedName>
        <fullName evidence="2">Uncharacterized protein</fullName>
    </submittedName>
</protein>
<name>A0AAW3V0N0_9BURK</name>
<dbReference type="RefSeq" id="WP_183801116.1">
    <property type="nucleotide sequence ID" value="NZ_JACIII010000013.1"/>
</dbReference>
<dbReference type="AlphaFoldDB" id="A0AAW3V0N0"/>
<dbReference type="Proteomes" id="UP000518681">
    <property type="component" value="Unassembled WGS sequence"/>
</dbReference>
<reference evidence="2 3" key="1">
    <citation type="submission" date="2020-08" db="EMBL/GenBank/DDBJ databases">
        <title>Genomic Encyclopedia of Type Strains, Phase IV (KMG-V): Genome sequencing to study the core and pangenomes of soil and plant-associated prokaryotes.</title>
        <authorList>
            <person name="Whitman W."/>
        </authorList>
    </citation>
    <scope>NUCLEOTIDE SEQUENCE [LARGE SCALE GENOMIC DNA]</scope>
    <source>
        <strain evidence="2 3">SEMIA 4013</strain>
    </source>
</reference>
<evidence type="ECO:0000313" key="2">
    <source>
        <dbReference type="EMBL" id="MBB6204489.1"/>
    </source>
</evidence>
<feature type="region of interest" description="Disordered" evidence="1">
    <location>
        <begin position="1"/>
        <end position="20"/>
    </location>
</feature>
<sequence>MTGNNGAEAFGRRAQQGRTTLPLGGDEWAVLNVVAEHGEIRGTGKVADLAFGSSNASRDERILRVSKALTGLRDYRLVEWSEDDGGVVLWALAPGVHMTNLALLFGRMRNSQG</sequence>
<accession>A0AAW3V0N0</accession>
<organism evidence="2 3">
    <name type="scientific">Paraburkholderia fungorum</name>
    <dbReference type="NCBI Taxonomy" id="134537"/>
    <lineage>
        <taxon>Bacteria</taxon>
        <taxon>Pseudomonadati</taxon>
        <taxon>Pseudomonadota</taxon>
        <taxon>Betaproteobacteria</taxon>
        <taxon>Burkholderiales</taxon>
        <taxon>Burkholderiaceae</taxon>
        <taxon>Paraburkholderia</taxon>
    </lineage>
</organism>
<proteinExistence type="predicted"/>